<evidence type="ECO:0000256" key="1">
    <source>
        <dbReference type="ARBA" id="ARBA00022723"/>
    </source>
</evidence>
<reference evidence="4" key="1">
    <citation type="submission" date="2020-07" db="EMBL/GenBank/DDBJ databases">
        <title>Huge and variable diversity of episymbiotic CPR bacteria and DPANN archaea in groundwater ecosystems.</title>
        <authorList>
            <person name="He C.Y."/>
            <person name="Keren R."/>
            <person name="Whittaker M."/>
            <person name="Farag I.F."/>
            <person name="Doudna J."/>
            <person name="Cate J.H.D."/>
            <person name="Banfield J.F."/>
        </authorList>
    </citation>
    <scope>NUCLEOTIDE SEQUENCE</scope>
    <source>
        <strain evidence="4">NC_groundwater_1818_Pr3_B-0.1um_66_35</strain>
    </source>
</reference>
<dbReference type="GO" id="GO:0046872">
    <property type="term" value="F:metal ion binding"/>
    <property type="evidence" value="ECO:0007669"/>
    <property type="project" value="UniProtKB-KW"/>
</dbReference>
<dbReference type="Pfam" id="PF06155">
    <property type="entry name" value="GBBH-like_N"/>
    <property type="match status" value="1"/>
</dbReference>
<proteinExistence type="predicted"/>
<evidence type="ECO:0000259" key="3">
    <source>
        <dbReference type="Pfam" id="PF06155"/>
    </source>
</evidence>
<dbReference type="InterPro" id="IPR010376">
    <property type="entry name" value="GBBH-like_N"/>
</dbReference>
<dbReference type="InterPro" id="IPR038492">
    <property type="entry name" value="GBBH-like_N_sf"/>
</dbReference>
<name>A0A933S212_RHOPL</name>
<accession>A0A933S212</accession>
<evidence type="ECO:0000313" key="5">
    <source>
        <dbReference type="Proteomes" id="UP000782519"/>
    </source>
</evidence>
<dbReference type="EMBL" id="JACRJB010000077">
    <property type="protein sequence ID" value="MBI5132940.1"/>
    <property type="molecule type" value="Genomic_DNA"/>
</dbReference>
<dbReference type="AlphaFoldDB" id="A0A933S212"/>
<evidence type="ECO:0000256" key="2">
    <source>
        <dbReference type="ARBA" id="ARBA00023004"/>
    </source>
</evidence>
<dbReference type="PANTHER" id="PTHR35303">
    <property type="entry name" value="OS02G0197800 PROTEIN"/>
    <property type="match status" value="1"/>
</dbReference>
<comment type="caution">
    <text evidence="4">The sequence shown here is derived from an EMBL/GenBank/DDBJ whole genome shotgun (WGS) entry which is preliminary data.</text>
</comment>
<sequence>MSAAHAKPAQIGAAPARIDVSADLDALELVFEGDASLRLSAGALRAGCRCAFCVRARFDGVFPERFDGIAITGTAPVGGYAVNIAFSDGHNRGIYPWSLLRALGSE</sequence>
<dbReference type="Gene3D" id="3.30.2020.30">
    <property type="match status" value="1"/>
</dbReference>
<keyword evidence="1" id="KW-0479">Metal-binding</keyword>
<evidence type="ECO:0000313" key="4">
    <source>
        <dbReference type="EMBL" id="MBI5132940.1"/>
    </source>
</evidence>
<dbReference type="Proteomes" id="UP000782519">
    <property type="component" value="Unassembled WGS sequence"/>
</dbReference>
<feature type="domain" description="Gamma-butyrobetaine hydroxylase-like N-terminal" evidence="3">
    <location>
        <begin position="20"/>
        <end position="101"/>
    </location>
</feature>
<keyword evidence="2" id="KW-0408">Iron</keyword>
<organism evidence="4 5">
    <name type="scientific">Rhodopseudomonas palustris</name>
    <dbReference type="NCBI Taxonomy" id="1076"/>
    <lineage>
        <taxon>Bacteria</taxon>
        <taxon>Pseudomonadati</taxon>
        <taxon>Pseudomonadota</taxon>
        <taxon>Alphaproteobacteria</taxon>
        <taxon>Hyphomicrobiales</taxon>
        <taxon>Nitrobacteraceae</taxon>
        <taxon>Rhodopseudomonas</taxon>
    </lineage>
</organism>
<protein>
    <submittedName>
        <fullName evidence="4">DUF971 domain-containing protein</fullName>
    </submittedName>
</protein>
<gene>
    <name evidence="4" type="ORF">HZA66_26170</name>
</gene>